<evidence type="ECO:0000313" key="1">
    <source>
        <dbReference type="EMBL" id="KAJ8113703.1"/>
    </source>
</evidence>
<accession>A0ACC2IEV6</accession>
<gene>
    <name evidence="1" type="ORF">OPT61_g4222</name>
</gene>
<protein>
    <submittedName>
        <fullName evidence="1">Uncharacterized protein</fullName>
    </submittedName>
</protein>
<name>A0ACC2IEV6_9PLEO</name>
<proteinExistence type="predicted"/>
<keyword evidence="2" id="KW-1185">Reference proteome</keyword>
<dbReference type="Proteomes" id="UP001153331">
    <property type="component" value="Unassembled WGS sequence"/>
</dbReference>
<sequence length="544" mass="62256">MRLLNTRTLKLHYFVADIPEYVILSHTWGEEEVLLEDIDKPEVCKMIGYTKILQCCQQAKEDGFEWVWIDTCCIDKKSSAELTEAINSMYKWYWEAATCYAYLADVTDVDDSSFERSRWFTRGWTLQELLAPSIVEFYTQNWRRLGSRIKLANRLACASNIERCYLLDRRLVSTASIATRFSWASLRQTTRPEDIAYCLLGLVGINMPMLYGEGAHAFHRLQLELIKQSNEHSIFTWHIHGSPSHASFSAILAQSPEPFQSSANIRSIYPYRPAANMNFEMTNSGLRISLPCVPISQNRMVAILDCENGDGERLGIWLERSGDGQFHRLPNSDLSVMKARDIDDAELREFYVRATRDLSPPIAKEHAYDIIVNCRQIDQYGTATAARDFPRQMTGSSGVLKSFESGSFHRFVLASHTIQHGSGRPWFTVFIGWHNNAPTIRCVGGGYFSSFTTWDPSKTQILESLTKENAKYSRDYYRAPLCCGNFVEIELRKVHRHKQTCWTFDVRIEGRPSLEEELDPSFQPPSTCTGVMSLDGTLAELRKQ</sequence>
<evidence type="ECO:0000313" key="2">
    <source>
        <dbReference type="Proteomes" id="UP001153331"/>
    </source>
</evidence>
<comment type="caution">
    <text evidence="1">The sequence shown here is derived from an EMBL/GenBank/DDBJ whole genome shotgun (WGS) entry which is preliminary data.</text>
</comment>
<reference evidence="1" key="1">
    <citation type="submission" date="2022-11" db="EMBL/GenBank/DDBJ databases">
        <title>Genome Sequence of Boeremia exigua.</title>
        <authorList>
            <person name="Buettner E."/>
        </authorList>
    </citation>
    <scope>NUCLEOTIDE SEQUENCE</scope>
    <source>
        <strain evidence="1">CU02</strain>
    </source>
</reference>
<dbReference type="EMBL" id="JAPHNI010000236">
    <property type="protein sequence ID" value="KAJ8113703.1"/>
    <property type="molecule type" value="Genomic_DNA"/>
</dbReference>
<organism evidence="1 2">
    <name type="scientific">Boeremia exigua</name>
    <dbReference type="NCBI Taxonomy" id="749465"/>
    <lineage>
        <taxon>Eukaryota</taxon>
        <taxon>Fungi</taxon>
        <taxon>Dikarya</taxon>
        <taxon>Ascomycota</taxon>
        <taxon>Pezizomycotina</taxon>
        <taxon>Dothideomycetes</taxon>
        <taxon>Pleosporomycetidae</taxon>
        <taxon>Pleosporales</taxon>
        <taxon>Pleosporineae</taxon>
        <taxon>Didymellaceae</taxon>
        <taxon>Boeremia</taxon>
    </lineage>
</organism>